<name>A0A1J0WCZ2_9RHOB</name>
<evidence type="ECO:0000256" key="1">
    <source>
        <dbReference type="ARBA" id="ARBA00004613"/>
    </source>
</evidence>
<keyword evidence="2" id="KW-0964">Secreted</keyword>
<dbReference type="GO" id="GO:0005576">
    <property type="term" value="C:extracellular region"/>
    <property type="evidence" value="ECO:0007669"/>
    <property type="project" value="UniProtKB-SubCell"/>
</dbReference>
<evidence type="ECO:0008006" key="6">
    <source>
        <dbReference type="Google" id="ProtNLM"/>
    </source>
</evidence>
<accession>A0A1J0WCZ2</accession>
<dbReference type="AlphaFoldDB" id="A0A1J0WCZ2"/>
<gene>
    <name evidence="4" type="ORF">BOO69_01275</name>
</gene>
<evidence type="ECO:0000313" key="5">
    <source>
        <dbReference type="Proteomes" id="UP000181897"/>
    </source>
</evidence>
<dbReference type="InterPro" id="IPR001343">
    <property type="entry name" value="Hemolysn_Ca-bd"/>
</dbReference>
<dbReference type="KEGG" id="suam:BOO69_01275"/>
<dbReference type="PROSITE" id="PS00330">
    <property type="entry name" value="HEMOLYSIN_CALCIUM"/>
    <property type="match status" value="4"/>
</dbReference>
<dbReference type="SUPFAM" id="SSF51120">
    <property type="entry name" value="beta-Roll"/>
    <property type="match status" value="3"/>
</dbReference>
<proteinExistence type="predicted"/>
<dbReference type="RefSeq" id="WP_071969588.1">
    <property type="nucleotide sequence ID" value="NZ_CP018076.1"/>
</dbReference>
<dbReference type="InterPro" id="IPR018511">
    <property type="entry name" value="Hemolysin-typ_Ca-bd_CS"/>
</dbReference>
<dbReference type="InterPro" id="IPR050557">
    <property type="entry name" value="RTX_toxin/Mannuronan_C5-epim"/>
</dbReference>
<dbReference type="PANTHER" id="PTHR38340">
    <property type="entry name" value="S-LAYER PROTEIN"/>
    <property type="match status" value="1"/>
</dbReference>
<dbReference type="STRING" id="1917485.BOO69_01275"/>
<evidence type="ECO:0000256" key="3">
    <source>
        <dbReference type="SAM" id="MobiDB-lite"/>
    </source>
</evidence>
<dbReference type="OrthoDB" id="9773411at2"/>
<dbReference type="PRINTS" id="PR00313">
    <property type="entry name" value="CABNDNGRPT"/>
</dbReference>
<dbReference type="Pfam" id="PF00353">
    <property type="entry name" value="HemolysinCabind"/>
    <property type="match status" value="5"/>
</dbReference>
<evidence type="ECO:0000256" key="2">
    <source>
        <dbReference type="ARBA" id="ARBA00022525"/>
    </source>
</evidence>
<dbReference type="Gene3D" id="2.150.10.10">
    <property type="entry name" value="Serralysin-like metalloprotease, C-terminal"/>
    <property type="match status" value="4"/>
</dbReference>
<dbReference type="PANTHER" id="PTHR38340:SF1">
    <property type="entry name" value="S-LAYER PROTEIN"/>
    <property type="match status" value="1"/>
</dbReference>
<reference evidence="4 5" key="1">
    <citation type="submission" date="2016-11" db="EMBL/GenBank/DDBJ databases">
        <title>Complete genome sequence of Sulfitobacter sp. AM1-D1, a toxic bacteria associated with marine dinoflagellate Alexandrium minutum in East China Sea.</title>
        <authorList>
            <person name="Yang Q."/>
            <person name="Zhang X."/>
            <person name="Tian X."/>
        </authorList>
    </citation>
    <scope>NUCLEOTIDE SEQUENCE [LARGE SCALE GENOMIC DNA]</scope>
    <source>
        <strain evidence="4 5">AM1-D1</strain>
    </source>
</reference>
<organism evidence="4 5">
    <name type="scientific">Sulfitobacter alexandrii</name>
    <dbReference type="NCBI Taxonomy" id="1917485"/>
    <lineage>
        <taxon>Bacteria</taxon>
        <taxon>Pseudomonadati</taxon>
        <taxon>Pseudomonadota</taxon>
        <taxon>Alphaproteobacteria</taxon>
        <taxon>Rhodobacterales</taxon>
        <taxon>Roseobacteraceae</taxon>
        <taxon>Sulfitobacter</taxon>
    </lineage>
</organism>
<dbReference type="EMBL" id="CP018076">
    <property type="protein sequence ID" value="APE42191.1"/>
    <property type="molecule type" value="Genomic_DNA"/>
</dbReference>
<comment type="subcellular location">
    <subcellularLocation>
        <location evidence="1">Secreted</location>
    </subcellularLocation>
</comment>
<sequence length="447" mass="47038">MVIFSGNSYHQFSDWIPGGHQLVSDPDTPDQFMFLPTMEGERAIRVIGTDLVFDDAGWPVSGTVTQIDYLETDLSAVASNMTGMNWDAAEVAQALDDALTLTGDARFDGLVDLLRVEDIVLNASMDYIRYQGALYDHLPDPQSITIMGGMYGEIIWGYQTGTVIYGNGGVDRLDGSNGDDTLYGGANNDYLRGFSGDDVLFGGHWRDNLQGGSGNDVLHGGNDHDGLSGGSGNDRLHGGAGNDILTGAFGFDTLYGGTGNDTLRGGGNADWLFGEDGNDVLEGSVGSDRLYGGTGEDSIEGLGSDDALFGQQGNDLVSGNDGNDRIFGGTGHDTLEGNDGNDFLSGDAGFDRLDGGLGNDSLIGGYNADTFIFADGFGQDTIADFEALNPFERIDLSGVTAITSFADLHDNHLFQVGTDAVIDTGEGSTITLTGTDLGDLDASDFIF</sequence>
<dbReference type="InterPro" id="IPR011049">
    <property type="entry name" value="Serralysin-like_metalloprot_C"/>
</dbReference>
<feature type="region of interest" description="Disordered" evidence="3">
    <location>
        <begin position="212"/>
        <end position="235"/>
    </location>
</feature>
<keyword evidence="5" id="KW-1185">Reference proteome</keyword>
<evidence type="ECO:0000313" key="4">
    <source>
        <dbReference type="EMBL" id="APE42191.1"/>
    </source>
</evidence>
<protein>
    <recommendedName>
        <fullName evidence="6">Calcium-binding protein</fullName>
    </recommendedName>
</protein>
<dbReference type="GO" id="GO:0005509">
    <property type="term" value="F:calcium ion binding"/>
    <property type="evidence" value="ECO:0007669"/>
    <property type="project" value="InterPro"/>
</dbReference>
<dbReference type="Proteomes" id="UP000181897">
    <property type="component" value="Chromosome"/>
</dbReference>